<dbReference type="OrthoDB" id="9788221at2"/>
<dbReference type="RefSeq" id="WP_149429707.1">
    <property type="nucleotide sequence ID" value="NZ_VLNY01000003.1"/>
</dbReference>
<protein>
    <submittedName>
        <fullName evidence="2">PhzF family phenazine biosynthesis protein</fullName>
    </submittedName>
</protein>
<dbReference type="GO" id="GO:0016853">
    <property type="term" value="F:isomerase activity"/>
    <property type="evidence" value="ECO:0007669"/>
    <property type="project" value="TreeGrafter"/>
</dbReference>
<organism evidence="2 3">
    <name type="scientific">Antrihabitans cavernicola</name>
    <dbReference type="NCBI Taxonomy" id="2495913"/>
    <lineage>
        <taxon>Bacteria</taxon>
        <taxon>Bacillati</taxon>
        <taxon>Actinomycetota</taxon>
        <taxon>Actinomycetes</taxon>
        <taxon>Mycobacteriales</taxon>
        <taxon>Nocardiaceae</taxon>
        <taxon>Antrihabitans</taxon>
    </lineage>
</organism>
<evidence type="ECO:0000313" key="2">
    <source>
        <dbReference type="EMBL" id="KAA0023362.1"/>
    </source>
</evidence>
<sequence length="226" mass="24008">MSIDVAVVRVFTDAAGEFGNELGIVDAAAVPESDRQALTAQLGFSETIFVGPVVDGTAPAQIFTPAVELPFAGHPTVGLAWWLADRGTPADTLAVPAGAVLVTTVDGVTFARGRADWSPHFDFHDLPDADAVNALDPASFHEGHHYAWAWLDESAGSIRSRMFAPAMGVAEDEATGSAAVRITDRLQRSLTVHQGQGSTITTQYNADGWIHVGGRVVPDRRFVVDF</sequence>
<dbReference type="Proteomes" id="UP000322244">
    <property type="component" value="Unassembled WGS sequence"/>
</dbReference>
<dbReference type="InterPro" id="IPR003719">
    <property type="entry name" value="Phenazine_PhzF-like"/>
</dbReference>
<reference evidence="2 3" key="1">
    <citation type="submission" date="2019-07" db="EMBL/GenBank/DDBJ databases">
        <title>Rhodococcus cavernicolus sp. nov., isolated from a cave.</title>
        <authorList>
            <person name="Lee S.D."/>
        </authorList>
    </citation>
    <scope>NUCLEOTIDE SEQUENCE [LARGE SCALE GENOMIC DNA]</scope>
    <source>
        <strain evidence="2 3">C1-24</strain>
    </source>
</reference>
<dbReference type="PANTHER" id="PTHR13774:SF32">
    <property type="entry name" value="ANTISENSE-ENHANCING SEQUENCE 1"/>
    <property type="match status" value="1"/>
</dbReference>
<gene>
    <name evidence="2" type="ORF">FOY51_08095</name>
</gene>
<accession>A0A5A7SDU6</accession>
<dbReference type="PANTHER" id="PTHR13774">
    <property type="entry name" value="PHENAZINE BIOSYNTHESIS PROTEIN"/>
    <property type="match status" value="1"/>
</dbReference>
<dbReference type="EMBL" id="VLNY01000003">
    <property type="protein sequence ID" value="KAA0023362.1"/>
    <property type="molecule type" value="Genomic_DNA"/>
</dbReference>
<dbReference type="Pfam" id="PF02567">
    <property type="entry name" value="PhzC-PhzF"/>
    <property type="match status" value="2"/>
</dbReference>
<keyword evidence="3" id="KW-1185">Reference proteome</keyword>
<name>A0A5A7SDU6_9NOCA</name>
<dbReference type="SUPFAM" id="SSF54506">
    <property type="entry name" value="Diaminopimelate epimerase-like"/>
    <property type="match status" value="1"/>
</dbReference>
<dbReference type="PIRSF" id="PIRSF016184">
    <property type="entry name" value="PhzC_PhzF"/>
    <property type="match status" value="1"/>
</dbReference>
<evidence type="ECO:0000256" key="1">
    <source>
        <dbReference type="PIRSR" id="PIRSR016184-1"/>
    </source>
</evidence>
<comment type="caution">
    <text evidence="2">The sequence shown here is derived from an EMBL/GenBank/DDBJ whole genome shotgun (WGS) entry which is preliminary data.</text>
</comment>
<dbReference type="Gene3D" id="3.10.310.10">
    <property type="entry name" value="Diaminopimelate Epimerase, Chain A, domain 1"/>
    <property type="match status" value="2"/>
</dbReference>
<dbReference type="AlphaFoldDB" id="A0A5A7SDU6"/>
<dbReference type="GO" id="GO:0005737">
    <property type="term" value="C:cytoplasm"/>
    <property type="evidence" value="ECO:0007669"/>
    <property type="project" value="TreeGrafter"/>
</dbReference>
<evidence type="ECO:0000313" key="3">
    <source>
        <dbReference type="Proteomes" id="UP000322244"/>
    </source>
</evidence>
<proteinExistence type="predicted"/>
<feature type="active site" evidence="1">
    <location>
        <position position="46"/>
    </location>
</feature>